<keyword evidence="4" id="KW-0472">Membrane</keyword>
<evidence type="ECO:0000256" key="1">
    <source>
        <dbReference type="ARBA" id="ARBA00007730"/>
    </source>
</evidence>
<feature type="compositionally biased region" description="Basic and acidic residues" evidence="3">
    <location>
        <begin position="636"/>
        <end position="682"/>
    </location>
</feature>
<dbReference type="InterPro" id="IPR039038">
    <property type="entry name" value="ASPH"/>
</dbReference>
<organism evidence="6 7">
    <name type="scientific">Strongylocentrotus purpuratus</name>
    <name type="common">Purple sea urchin</name>
    <dbReference type="NCBI Taxonomy" id="7668"/>
    <lineage>
        <taxon>Eukaryota</taxon>
        <taxon>Metazoa</taxon>
        <taxon>Echinodermata</taxon>
        <taxon>Eleutherozoa</taxon>
        <taxon>Echinozoa</taxon>
        <taxon>Echinoidea</taxon>
        <taxon>Euechinoidea</taxon>
        <taxon>Echinacea</taxon>
        <taxon>Camarodonta</taxon>
        <taxon>Echinidea</taxon>
        <taxon>Strongylocentrotidae</taxon>
        <taxon>Strongylocentrotus</taxon>
    </lineage>
</organism>
<evidence type="ECO:0000256" key="3">
    <source>
        <dbReference type="SAM" id="MobiDB-lite"/>
    </source>
</evidence>
<keyword evidence="2" id="KW-0802">TPR repeat</keyword>
<feature type="compositionally biased region" description="Basic and acidic residues" evidence="3">
    <location>
        <begin position="526"/>
        <end position="546"/>
    </location>
</feature>
<feature type="compositionally biased region" description="Basic and acidic residues" evidence="3">
    <location>
        <begin position="454"/>
        <end position="474"/>
    </location>
</feature>
<comment type="similarity">
    <text evidence="1">Belongs to the aspartyl/asparaginyl beta-hydroxylase family.</text>
</comment>
<dbReference type="Pfam" id="PF05118">
    <property type="entry name" value="Asp_Arg_Hydrox"/>
    <property type="match status" value="1"/>
</dbReference>
<dbReference type="InterPro" id="IPR011990">
    <property type="entry name" value="TPR-like_helical_dom_sf"/>
</dbReference>
<evidence type="ECO:0000313" key="7">
    <source>
        <dbReference type="Proteomes" id="UP000007110"/>
    </source>
</evidence>
<feature type="compositionally biased region" description="Basic and acidic residues" evidence="3">
    <location>
        <begin position="124"/>
        <end position="157"/>
    </location>
</feature>
<dbReference type="PROSITE" id="PS50005">
    <property type="entry name" value="TPR"/>
    <property type="match status" value="1"/>
</dbReference>
<dbReference type="Gene3D" id="1.25.40.10">
    <property type="entry name" value="Tetratricopeptide repeat domain"/>
    <property type="match status" value="2"/>
</dbReference>
<sequence>MGKNQDARKRKVSSRNGSSGRGNGADTAKLNGKTKQKTIDETPGWQKTLGALVVIAAVLAAAFFTGVIRIDRNIADTDEVQDPTQEAHSTVADIKESKNNKTTSKFTETEPNINQASQETLTESELKDKQDKDEANKSAKDAKVEDNVAKVESKTNPKEQAAPPQRSQETSADVPPEANVTKKTKDKLDIPEEAVHEEKKVKESDGPKEDKAKAQPQEHSSKDKKKTGKEGIARPPPPSQETIQPEEKRTVQEQAPPPQRSQESNADVPAEAKATKKTKDKLDIPEETIHEGKKVKDSGPKEDKAKAQTQEHSSKDKKKTGKEGIARPPPPSQETIQPEEKRSVQEQDAPPQRSQESKKKTDKVDKSPEDEQKEEVLKKGREETVEPVPTQGAGDIGDSAKRSSGKEATVTETDSPKGKMVTPKRTPKNDEKLKEPKSKQTQANPPPQEQVAGKPEDHVDTKPKEPSEEKDKKVVKTQANAPPQEQEAGKPEDHTETKPKEPSEQKDKKVVKTQANRPPQEQVAVKPEDLAETKPKEPSEEKDKKVVLTRANAPPQEQVAVKPENHAETKPIKESLPKPPMSKDGPSKKVVQDPKDTSPQPPSIDTTKDSPPKTIKSKVDPELPPADPPSSPQSSRSKDNTVAKATDDADGSRGGRDEAAADHVGDASKTKERMSSKTESKKQVTKKSALDTLLEEAEGLIQKNKKDQALYKYEDIIKRFPDSAKVLMAKAKLLDGLAEERRSNDLLDGAILSYRQAADAPNCPRDIHRAALARMADRLSFFGKSAKSIQVYQELVKEHPDDNESKKNLAVQYLIVGKNNRAKHYFEQMLESNPTDGFAQVHLGFILKAEANYLEAIPLLRAGINSGDRETNEGKYFFHLGESYLRIGQVDESYKVYDEGVSRGHFRSRYQRSLYNVDLLRGKEFWTPKGARYADAAKKLESNWETIRDEALALLSSDGLFQKEEEKLQDTGDWKQFTLYAKGNKNQANCQQAPRTCEIIDTIPESRGCRRGQVKFSVMHPGTHVWPHCGPTNCRLRGHLGLVIPQPVRLRVGNITRTWEEGKFFIFDDSFEHEVWQEADRMRVILIVDLWHPDLTESDRNRLTAI</sequence>
<feature type="compositionally biased region" description="Basic and acidic residues" evidence="3">
    <location>
        <begin position="427"/>
        <end position="438"/>
    </location>
</feature>
<dbReference type="PANTHER" id="PTHR12366">
    <property type="entry name" value="ASPARTYL/ASPARAGINYL BETA-HYDROXYLASE"/>
    <property type="match status" value="1"/>
</dbReference>
<dbReference type="Pfam" id="PF13174">
    <property type="entry name" value="TPR_6"/>
    <property type="match status" value="1"/>
</dbReference>
<keyword evidence="4" id="KW-0812">Transmembrane</keyword>
<dbReference type="InterPro" id="IPR027443">
    <property type="entry name" value="IPNS-like_sf"/>
</dbReference>
<keyword evidence="7" id="KW-1185">Reference proteome</keyword>
<reference evidence="7" key="1">
    <citation type="submission" date="2015-02" db="EMBL/GenBank/DDBJ databases">
        <title>Genome sequencing for Strongylocentrotus purpuratus.</title>
        <authorList>
            <person name="Murali S."/>
            <person name="Liu Y."/>
            <person name="Vee V."/>
            <person name="English A."/>
            <person name="Wang M."/>
            <person name="Skinner E."/>
            <person name="Han Y."/>
            <person name="Muzny D.M."/>
            <person name="Worley K.C."/>
            <person name="Gibbs R.A."/>
        </authorList>
    </citation>
    <scope>NUCLEOTIDE SEQUENCE</scope>
</reference>
<feature type="domain" description="Aspartyl/asparaginy/proline hydroxylase" evidence="5">
    <location>
        <begin position="941"/>
        <end position="1093"/>
    </location>
</feature>
<feature type="region of interest" description="Disordered" evidence="3">
    <location>
        <begin position="1"/>
        <end position="41"/>
    </location>
</feature>
<protein>
    <recommendedName>
        <fullName evidence="5">Aspartyl/asparaginy/proline hydroxylase domain-containing protein</fullName>
    </recommendedName>
</protein>
<proteinExistence type="inferred from homology"/>
<dbReference type="OMA" id="VERQWAT"/>
<dbReference type="GO" id="GO:0005783">
    <property type="term" value="C:endoplasmic reticulum"/>
    <property type="evidence" value="ECO:0000318"/>
    <property type="project" value="GO_Central"/>
</dbReference>
<feature type="compositionally biased region" description="Polar residues" evidence="3">
    <location>
        <begin position="100"/>
        <end position="123"/>
    </location>
</feature>
<dbReference type="RefSeq" id="XP_030829721.1">
    <property type="nucleotide sequence ID" value="XM_030973861.1"/>
</dbReference>
<feature type="compositionally biased region" description="Pro residues" evidence="3">
    <location>
        <begin position="622"/>
        <end position="631"/>
    </location>
</feature>
<feature type="repeat" description="TPR" evidence="2">
    <location>
        <begin position="803"/>
        <end position="836"/>
    </location>
</feature>
<dbReference type="InterPro" id="IPR007803">
    <property type="entry name" value="Asp/Arg/Pro-Hydrxlase"/>
</dbReference>
<dbReference type="SUPFAM" id="SSF48452">
    <property type="entry name" value="TPR-like"/>
    <property type="match status" value="1"/>
</dbReference>
<dbReference type="InterPro" id="IPR019734">
    <property type="entry name" value="TPR_rpt"/>
</dbReference>
<feature type="compositionally biased region" description="Basic and acidic residues" evidence="3">
    <location>
        <begin position="355"/>
        <end position="384"/>
    </location>
</feature>
<evidence type="ECO:0000256" key="2">
    <source>
        <dbReference type="PROSITE-ProRule" id="PRU00339"/>
    </source>
</evidence>
<evidence type="ECO:0000259" key="5">
    <source>
        <dbReference type="Pfam" id="PF05118"/>
    </source>
</evidence>
<dbReference type="GO" id="GO:0062101">
    <property type="term" value="F:peptidyl-aspartic acid 3-dioxygenase activity"/>
    <property type="evidence" value="ECO:0000318"/>
    <property type="project" value="GO_Central"/>
</dbReference>
<reference evidence="6" key="2">
    <citation type="submission" date="2021-01" db="UniProtKB">
        <authorList>
            <consortium name="EnsemblMetazoa"/>
        </authorList>
    </citation>
    <scope>IDENTIFICATION</scope>
</reference>
<dbReference type="GO" id="GO:0051480">
    <property type="term" value="P:regulation of cytosolic calcium ion concentration"/>
    <property type="evidence" value="ECO:0000318"/>
    <property type="project" value="GO_Central"/>
</dbReference>
<feature type="compositionally biased region" description="Basic and acidic residues" evidence="3">
    <location>
        <begin position="280"/>
        <end position="306"/>
    </location>
</feature>
<dbReference type="Proteomes" id="UP000007110">
    <property type="component" value="Unassembled WGS sequence"/>
</dbReference>
<dbReference type="KEGG" id="spu:593797"/>
<feature type="compositionally biased region" description="Basic and acidic residues" evidence="3">
    <location>
        <begin position="487"/>
        <end position="510"/>
    </location>
</feature>
<dbReference type="EnsemblMetazoa" id="XM_030973861">
    <property type="protein sequence ID" value="XP_030829721"/>
    <property type="gene ID" value="LOC593797"/>
</dbReference>
<feature type="compositionally biased region" description="Basic and acidic residues" evidence="3">
    <location>
        <begin position="585"/>
        <end position="596"/>
    </location>
</feature>
<dbReference type="GeneID" id="593797"/>
<evidence type="ECO:0000313" key="6">
    <source>
        <dbReference type="EnsemblMetazoa" id="XP_030829721"/>
    </source>
</evidence>
<dbReference type="PANTHER" id="PTHR12366:SF29">
    <property type="entry name" value="ASPARTYL BETA-HYDROXYLASE, ISOFORM L"/>
    <property type="match status" value="1"/>
</dbReference>
<dbReference type="InParanoid" id="A0A7M7N1L0"/>
<dbReference type="OrthoDB" id="438431at2759"/>
<evidence type="ECO:0000256" key="4">
    <source>
        <dbReference type="SAM" id="Phobius"/>
    </source>
</evidence>
<feature type="region of interest" description="Disordered" evidence="3">
    <location>
        <begin position="79"/>
        <end position="688"/>
    </location>
</feature>
<keyword evidence="4" id="KW-1133">Transmembrane helix</keyword>
<name>A0A7M7N1L0_STRPU</name>
<accession>A0A7M7N1L0</accession>
<feature type="transmembrane region" description="Helical" evidence="4">
    <location>
        <begin position="49"/>
        <end position="68"/>
    </location>
</feature>
<feature type="compositionally biased region" description="Basic and acidic residues" evidence="3">
    <location>
        <begin position="186"/>
        <end position="213"/>
    </location>
</feature>
<dbReference type="Gene3D" id="2.60.120.330">
    <property type="entry name" value="B-lactam Antibiotic, Isopenicillin N Synthase, Chain"/>
    <property type="match status" value="1"/>
</dbReference>
<dbReference type="SUPFAM" id="SSF51197">
    <property type="entry name" value="Clavaminate synthase-like"/>
    <property type="match status" value="1"/>
</dbReference>
<dbReference type="CTD" id="444"/>
<feature type="compositionally biased region" description="Basic and acidic residues" evidence="3">
    <location>
        <begin position="606"/>
        <end position="621"/>
    </location>
</feature>
<feature type="compositionally biased region" description="Basic and acidic residues" evidence="3">
    <location>
        <begin position="563"/>
        <end position="576"/>
    </location>
</feature>
<dbReference type="AlphaFoldDB" id="A0A7M7N1L0"/>